<dbReference type="AlphaFoldDB" id="A0A2N5DPT1"/>
<reference evidence="1 2" key="1">
    <citation type="submission" date="2017-12" db="EMBL/GenBank/DDBJ databases">
        <title>The genome sequence of Caulobacter sp. 410.</title>
        <authorList>
            <person name="Gao J."/>
            <person name="Mao X."/>
            <person name="Sun J."/>
        </authorList>
    </citation>
    <scope>NUCLEOTIDE SEQUENCE [LARGE SCALE GENOMIC DNA]</scope>
    <source>
        <strain evidence="1 2">410</strain>
    </source>
</reference>
<comment type="caution">
    <text evidence="1">The sequence shown here is derived from an EMBL/GenBank/DDBJ whole genome shotgun (WGS) entry which is preliminary data.</text>
</comment>
<gene>
    <name evidence="1" type="ORF">SGCZBJ_03465</name>
</gene>
<keyword evidence="2" id="KW-1185">Reference proteome</keyword>
<sequence length="61" mass="6917">MWLLRKLVKRNPWLLSNEGSVRRSLVLEILGFEFSVDSDLSLTPKEKALLQAERDAAAPHA</sequence>
<evidence type="ECO:0000313" key="1">
    <source>
        <dbReference type="EMBL" id="PLR28082.1"/>
    </source>
</evidence>
<protein>
    <submittedName>
        <fullName evidence="1">Uncharacterized protein</fullName>
    </submittedName>
</protein>
<organism evidence="1 2">
    <name type="scientific">Caulobacter zeae</name>
    <dbReference type="NCBI Taxonomy" id="2055137"/>
    <lineage>
        <taxon>Bacteria</taxon>
        <taxon>Pseudomonadati</taxon>
        <taxon>Pseudomonadota</taxon>
        <taxon>Alphaproteobacteria</taxon>
        <taxon>Caulobacterales</taxon>
        <taxon>Caulobacteraceae</taxon>
        <taxon>Caulobacter</taxon>
    </lineage>
</organism>
<evidence type="ECO:0000313" key="2">
    <source>
        <dbReference type="Proteomes" id="UP000234479"/>
    </source>
</evidence>
<proteinExistence type="predicted"/>
<dbReference type="EMBL" id="PJRS01000010">
    <property type="protein sequence ID" value="PLR28082.1"/>
    <property type="molecule type" value="Genomic_DNA"/>
</dbReference>
<accession>A0A2N5DPT1</accession>
<dbReference type="Proteomes" id="UP000234479">
    <property type="component" value="Unassembled WGS sequence"/>
</dbReference>
<name>A0A2N5DPT1_9CAUL</name>